<name>A0A7C2JYQ0_9PLAN</name>
<dbReference type="PANTHER" id="PTHR43737">
    <property type="entry name" value="BLL7424 PROTEIN"/>
    <property type="match status" value="1"/>
</dbReference>
<dbReference type="InterPro" id="IPR006311">
    <property type="entry name" value="TAT_signal"/>
</dbReference>
<dbReference type="Gene3D" id="3.40.720.10">
    <property type="entry name" value="Alkaline Phosphatase, subunit A"/>
    <property type="match status" value="1"/>
</dbReference>
<dbReference type="AlphaFoldDB" id="A0A7C2JYQ0"/>
<sequence length="488" mass="53841">MTPTDFDRLRTAYSRRHFFGKSANALGAAALASCLNPQLFAGTPTQPDAAGALPVLHHAPRAKRVIWLFMADGPSQLDLWDYKPGLKEWFDKDLPESVRNGQRITTMTSGQSRFPIAPSVFRFAQHGQHGAWVSELLPHMAGVVDDIAIVKSMQTDAINHDPAITFIQTGSELPGRPSLGAWLSYGIGSPNQDLPAYVVLVSRIANGSQTQALFSRLWGSGFLPTKHQGVSLRSSGDPVLYLSNPPGVDAESRRSMLDGLAALNREKLADVNDPEIAARIAQYEMAYRMQTSVPELVDVKDEPQHVLDLYGPEVTQPGSFAYNCLLARRLAERGVRFTQVFLRGWDHHGGLPGSIKNLVTACDQPCAGLIKDLKQRGLLDDTLIVWGGEFGRTVYSQGTLTNDNYGRDHHPRNFTMWLAGGGVKPGIVHGETDDFSYNVTQNPVHVHDLNATILHLLGIDHERLTYRFQGRDFRLTDVHGRVVKDLLT</sequence>
<dbReference type="PANTHER" id="PTHR43737:SF1">
    <property type="entry name" value="DUF1501 DOMAIN-CONTAINING PROTEIN"/>
    <property type="match status" value="1"/>
</dbReference>
<dbReference type="EMBL" id="DSOK01000011">
    <property type="protein sequence ID" value="HEN13921.1"/>
    <property type="molecule type" value="Genomic_DNA"/>
</dbReference>
<dbReference type="PROSITE" id="PS51318">
    <property type="entry name" value="TAT"/>
    <property type="match status" value="1"/>
</dbReference>
<organism evidence="1">
    <name type="scientific">Schlesneria paludicola</name>
    <dbReference type="NCBI Taxonomy" id="360056"/>
    <lineage>
        <taxon>Bacteria</taxon>
        <taxon>Pseudomonadati</taxon>
        <taxon>Planctomycetota</taxon>
        <taxon>Planctomycetia</taxon>
        <taxon>Planctomycetales</taxon>
        <taxon>Planctomycetaceae</taxon>
        <taxon>Schlesneria</taxon>
    </lineage>
</organism>
<dbReference type="Pfam" id="PF07394">
    <property type="entry name" value="DUF1501"/>
    <property type="match status" value="1"/>
</dbReference>
<dbReference type="SUPFAM" id="SSF53649">
    <property type="entry name" value="Alkaline phosphatase-like"/>
    <property type="match status" value="1"/>
</dbReference>
<dbReference type="InterPro" id="IPR017850">
    <property type="entry name" value="Alkaline_phosphatase_core_sf"/>
</dbReference>
<accession>A0A7C2JYQ0</accession>
<protein>
    <submittedName>
        <fullName evidence="1">DUF1501 domain-containing protein</fullName>
    </submittedName>
</protein>
<evidence type="ECO:0000313" key="1">
    <source>
        <dbReference type="EMBL" id="HEN13921.1"/>
    </source>
</evidence>
<gene>
    <name evidence="1" type="ORF">ENQ76_00435</name>
</gene>
<proteinExistence type="predicted"/>
<reference evidence="1" key="1">
    <citation type="journal article" date="2020" name="mSystems">
        <title>Genome- and Community-Level Interaction Insights into Carbon Utilization and Element Cycling Functions of Hydrothermarchaeota in Hydrothermal Sediment.</title>
        <authorList>
            <person name="Zhou Z."/>
            <person name="Liu Y."/>
            <person name="Xu W."/>
            <person name="Pan J."/>
            <person name="Luo Z.H."/>
            <person name="Li M."/>
        </authorList>
    </citation>
    <scope>NUCLEOTIDE SEQUENCE [LARGE SCALE GENOMIC DNA]</scope>
    <source>
        <strain evidence="1">SpSt-339</strain>
    </source>
</reference>
<dbReference type="InterPro" id="IPR010869">
    <property type="entry name" value="DUF1501"/>
</dbReference>
<comment type="caution">
    <text evidence="1">The sequence shown here is derived from an EMBL/GenBank/DDBJ whole genome shotgun (WGS) entry which is preliminary data.</text>
</comment>